<sequence length="31" mass="3592">MLRPHTHDYLLPLQGKDRILSIHSFVGGYIN</sequence>
<reference evidence="1" key="1">
    <citation type="submission" date="2014-05" db="EMBL/GenBank/DDBJ databases">
        <authorList>
            <person name="Chronopoulou M."/>
        </authorList>
    </citation>
    <scope>NUCLEOTIDE SEQUENCE</scope>
    <source>
        <tissue evidence="1">Whole organism</tissue>
    </source>
</reference>
<organism evidence="1">
    <name type="scientific">Lepeophtheirus salmonis</name>
    <name type="common">Salmon louse</name>
    <name type="synonym">Caligus salmonis</name>
    <dbReference type="NCBI Taxonomy" id="72036"/>
    <lineage>
        <taxon>Eukaryota</taxon>
        <taxon>Metazoa</taxon>
        <taxon>Ecdysozoa</taxon>
        <taxon>Arthropoda</taxon>
        <taxon>Crustacea</taxon>
        <taxon>Multicrustacea</taxon>
        <taxon>Hexanauplia</taxon>
        <taxon>Copepoda</taxon>
        <taxon>Siphonostomatoida</taxon>
        <taxon>Caligidae</taxon>
        <taxon>Lepeophtheirus</taxon>
    </lineage>
</organism>
<name>A0A0K2VAV2_LEPSM</name>
<evidence type="ECO:0000313" key="1">
    <source>
        <dbReference type="EMBL" id="CDW47302.1"/>
    </source>
</evidence>
<dbReference type="EMBL" id="HACA01029941">
    <property type="protein sequence ID" value="CDW47302.1"/>
    <property type="molecule type" value="Transcribed_RNA"/>
</dbReference>
<protein>
    <submittedName>
        <fullName evidence="1">Uncharacterized protein</fullName>
    </submittedName>
</protein>
<dbReference type="AlphaFoldDB" id="A0A0K2VAV2"/>
<proteinExistence type="predicted"/>
<accession>A0A0K2VAV2</accession>